<feature type="region of interest" description="Disordered" evidence="1">
    <location>
        <begin position="65"/>
        <end position="193"/>
    </location>
</feature>
<protein>
    <submittedName>
        <fullName evidence="3">Afcd8d51-51d0-4221-830a-0d35788c1a87</fullName>
    </submittedName>
</protein>
<keyword evidence="2" id="KW-0812">Transmembrane</keyword>
<feature type="region of interest" description="Disordered" evidence="1">
    <location>
        <begin position="283"/>
        <end position="537"/>
    </location>
</feature>
<feature type="compositionally biased region" description="Basic and acidic residues" evidence="1">
    <location>
        <begin position="137"/>
        <end position="151"/>
    </location>
</feature>
<accession>A0A446BIS7</accession>
<reference evidence="3 4" key="1">
    <citation type="submission" date="2018-04" db="EMBL/GenBank/DDBJ databases">
        <authorList>
            <person name="Huttner S."/>
            <person name="Dainat J."/>
        </authorList>
    </citation>
    <scope>NUCLEOTIDE SEQUENCE [LARGE SCALE GENOMIC DNA]</scope>
</reference>
<feature type="compositionally biased region" description="Basic and acidic residues" evidence="1">
    <location>
        <begin position="415"/>
        <end position="428"/>
    </location>
</feature>
<dbReference type="CDD" id="cd02859">
    <property type="entry name" value="E_set_AMPKbeta_like_N"/>
    <property type="match status" value="1"/>
</dbReference>
<sequence length="578" mass="62083">MASRQIPVVITYHKPGTRPPLYVAGTFSDPPWQPYEMDHSAREDGEYDFKKEVYGEPGSKIEYKFRLGEGDWPSDSQSEGLRPTEDRPGADEGGPREYAQVAAKRPQPPAEAAAAERSGTGTPISARVAAEVADSAELLHEEVAERERPEDAAGSEGPRQDTAEDNVKASERRQSTIVILEPPPGEGRPFDVQPRDQEFLDDQEEFIADKSPLFAHECVGLYEPEEAAGEADVAVEESARHVLSVKDLNPDDFDLNDPTLERFPSNRQDIMNAVRKLETGLAEDDASFGGASSSPTSRAPKQPSRGSISSIPATASLDSISEADESAAEEEPPRPAVVFSNPLKSKPKHLKLPTSDEDEAVALPEGVSPRTVVPAHRPIATPQASPSHSPPSPKTAQKSGPPDDQSSSLAPAEVELDKDKSRSMEEVILHPAPRPGEPDPAQTYPAETAAKDKGQARRRSYAEVAASPAPASGTGAGAATTAREADSDKPSQPGETGQVRKRAGTPGQQQREEAPEAAPAAAPARTPPSHNVPAVHPKQGRGLVGTILWYVFVELVGGIFRKAFGWVFAWGRRRRGDR</sequence>
<feature type="compositionally biased region" description="Basic and acidic residues" evidence="1">
    <location>
        <begin position="158"/>
        <end position="174"/>
    </location>
</feature>
<keyword evidence="2" id="KW-1133">Transmembrane helix</keyword>
<feature type="compositionally biased region" description="Low complexity" evidence="1">
    <location>
        <begin position="102"/>
        <end position="117"/>
    </location>
</feature>
<proteinExistence type="predicted"/>
<name>A0A446BIS7_9PEZI</name>
<dbReference type="AlphaFoldDB" id="A0A446BIS7"/>
<feature type="compositionally biased region" description="Polar residues" evidence="1">
    <location>
        <begin position="290"/>
        <end position="313"/>
    </location>
</feature>
<feature type="compositionally biased region" description="Basic and acidic residues" evidence="1">
    <location>
        <begin position="36"/>
        <end position="53"/>
    </location>
</feature>
<gene>
    <name evidence="3" type="ORF">TT172_LOCUS4820</name>
</gene>
<feature type="compositionally biased region" description="Low complexity" evidence="1">
    <location>
        <begin position="465"/>
        <end position="482"/>
    </location>
</feature>
<feature type="compositionally biased region" description="Polar residues" evidence="1">
    <location>
        <begin position="394"/>
        <end position="409"/>
    </location>
</feature>
<feature type="compositionally biased region" description="Acidic residues" evidence="1">
    <location>
        <begin position="321"/>
        <end position="330"/>
    </location>
</feature>
<evidence type="ECO:0000313" key="4">
    <source>
        <dbReference type="Proteomes" id="UP000289323"/>
    </source>
</evidence>
<organism evidence="3 4">
    <name type="scientific">Thermothielavioides terrestris</name>
    <dbReference type="NCBI Taxonomy" id="2587410"/>
    <lineage>
        <taxon>Eukaryota</taxon>
        <taxon>Fungi</taxon>
        <taxon>Dikarya</taxon>
        <taxon>Ascomycota</taxon>
        <taxon>Pezizomycotina</taxon>
        <taxon>Sordariomycetes</taxon>
        <taxon>Sordariomycetidae</taxon>
        <taxon>Sordariales</taxon>
        <taxon>Chaetomiaceae</taxon>
        <taxon>Thermothielavioides</taxon>
    </lineage>
</organism>
<evidence type="ECO:0000313" key="3">
    <source>
        <dbReference type="EMBL" id="SPQ22401.1"/>
    </source>
</evidence>
<feature type="transmembrane region" description="Helical" evidence="2">
    <location>
        <begin position="547"/>
        <end position="569"/>
    </location>
</feature>
<dbReference type="Proteomes" id="UP000289323">
    <property type="component" value="Unassembled WGS sequence"/>
</dbReference>
<dbReference type="EMBL" id="OUUZ01000009">
    <property type="protein sequence ID" value="SPQ22401.1"/>
    <property type="molecule type" value="Genomic_DNA"/>
</dbReference>
<evidence type="ECO:0000256" key="2">
    <source>
        <dbReference type="SAM" id="Phobius"/>
    </source>
</evidence>
<feature type="compositionally biased region" description="Basic and acidic residues" evidence="1">
    <location>
        <begin position="82"/>
        <end position="95"/>
    </location>
</feature>
<feature type="region of interest" description="Disordered" evidence="1">
    <location>
        <begin position="28"/>
        <end position="53"/>
    </location>
</feature>
<evidence type="ECO:0000256" key="1">
    <source>
        <dbReference type="SAM" id="MobiDB-lite"/>
    </source>
</evidence>
<keyword evidence="2" id="KW-0472">Membrane</keyword>